<name>A0ABY4NM18_9PSEU</name>
<dbReference type="Proteomes" id="UP000830158">
    <property type="component" value="Chromosome"/>
</dbReference>
<dbReference type="RefSeq" id="WP_116114652.1">
    <property type="nucleotide sequence ID" value="NZ_CP091196.1"/>
</dbReference>
<gene>
    <name evidence="1" type="ORF">L1857_00980</name>
</gene>
<proteinExistence type="predicted"/>
<organism evidence="1 2">
    <name type="scientific">Amycolatopsis thermalba</name>
    <dbReference type="NCBI Taxonomy" id="944492"/>
    <lineage>
        <taxon>Bacteria</taxon>
        <taxon>Bacillati</taxon>
        <taxon>Actinomycetota</taxon>
        <taxon>Actinomycetes</taxon>
        <taxon>Pseudonocardiales</taxon>
        <taxon>Pseudonocardiaceae</taxon>
        <taxon>Amycolatopsis</taxon>
    </lineage>
</organism>
<evidence type="ECO:0000313" key="1">
    <source>
        <dbReference type="EMBL" id="UQS21498.1"/>
    </source>
</evidence>
<dbReference type="Gene3D" id="1.10.357.10">
    <property type="entry name" value="Tetracycline Repressor, domain 2"/>
    <property type="match status" value="1"/>
</dbReference>
<dbReference type="SUPFAM" id="SSF48498">
    <property type="entry name" value="Tetracyclin repressor-like, C-terminal domain"/>
    <property type="match status" value="1"/>
</dbReference>
<accession>A0ABY4NM18</accession>
<sequence>MAAIAEGLWRAVRACPNAIPLVLTRRGVGLPTLAPAVAPLRALARGGRSGRDLLVAFRVVSRFAQAELAGPLSAVRGAGLAA</sequence>
<keyword evidence="2" id="KW-1185">Reference proteome</keyword>
<dbReference type="EMBL" id="CP091196">
    <property type="protein sequence ID" value="UQS21498.1"/>
    <property type="molecule type" value="Genomic_DNA"/>
</dbReference>
<protein>
    <submittedName>
        <fullName evidence="1">Uncharacterized protein</fullName>
    </submittedName>
</protein>
<dbReference type="InterPro" id="IPR036271">
    <property type="entry name" value="Tet_transcr_reg_TetR-rel_C_sf"/>
</dbReference>
<reference evidence="1" key="1">
    <citation type="submission" date="2022-01" db="EMBL/GenBank/DDBJ databases">
        <title>PSI-footprinting approach for the identification of protein synthesis inhibitor producers.</title>
        <authorList>
            <person name="Handel F."/>
            <person name="Kulik A."/>
            <person name="Wex K.W."/>
            <person name="Berscheid A."/>
            <person name="Saur J.S."/>
            <person name="Winkler A."/>
            <person name="Wibberg D."/>
            <person name="Kalinowski J."/>
            <person name="Broetz-Oesterhelt H."/>
            <person name="Mast Y."/>
        </authorList>
    </citation>
    <scope>NUCLEOTIDE SEQUENCE</scope>
    <source>
        <strain evidence="1">KNN 49.3e</strain>
    </source>
</reference>
<evidence type="ECO:0000313" key="2">
    <source>
        <dbReference type="Proteomes" id="UP000830158"/>
    </source>
</evidence>